<evidence type="ECO:0000313" key="2">
    <source>
        <dbReference type="Proteomes" id="UP000828048"/>
    </source>
</evidence>
<comment type="caution">
    <text evidence="1">The sequence shown here is derived from an EMBL/GenBank/DDBJ whole genome shotgun (WGS) entry which is preliminary data.</text>
</comment>
<organism evidence="1 2">
    <name type="scientific">Vaccinium darrowii</name>
    <dbReference type="NCBI Taxonomy" id="229202"/>
    <lineage>
        <taxon>Eukaryota</taxon>
        <taxon>Viridiplantae</taxon>
        <taxon>Streptophyta</taxon>
        <taxon>Embryophyta</taxon>
        <taxon>Tracheophyta</taxon>
        <taxon>Spermatophyta</taxon>
        <taxon>Magnoliopsida</taxon>
        <taxon>eudicotyledons</taxon>
        <taxon>Gunneridae</taxon>
        <taxon>Pentapetalae</taxon>
        <taxon>asterids</taxon>
        <taxon>Ericales</taxon>
        <taxon>Ericaceae</taxon>
        <taxon>Vaccinioideae</taxon>
        <taxon>Vaccinieae</taxon>
        <taxon>Vaccinium</taxon>
    </lineage>
</organism>
<proteinExistence type="predicted"/>
<dbReference type="Proteomes" id="UP000828048">
    <property type="component" value="Chromosome 1"/>
</dbReference>
<keyword evidence="2" id="KW-1185">Reference proteome</keyword>
<accession>A0ACB7XQW1</accession>
<evidence type="ECO:0000313" key="1">
    <source>
        <dbReference type="EMBL" id="KAH7843323.1"/>
    </source>
</evidence>
<name>A0ACB7XQW1_9ERIC</name>
<dbReference type="EMBL" id="CM037151">
    <property type="protein sequence ID" value="KAH7843323.1"/>
    <property type="molecule type" value="Genomic_DNA"/>
</dbReference>
<sequence>MKARYDCSCRQDDSIIPDHLREGYSGFLIDLQLRHVLERANGDDPVVLGSFGELIQYHKVDFPTVEFMDGVVAFSLNSCAKVNIPDGFILKVAHQVLSLAKSMSNNADNGGIEKVMPISVKVVVRNWQEPQESEQEAIARAFSECADDIMEQFYQRASASDNVSPTYLEFVNSRKSSLKALEYVRLEDLSSAKCGICRDKLSVGMVVGRMPCSHVFHANCIIGQLKVFNHCPYCPPPRDLLAESKLSFP</sequence>
<protein>
    <submittedName>
        <fullName evidence="1">Uncharacterized protein</fullName>
    </submittedName>
</protein>
<reference evidence="1 2" key="1">
    <citation type="journal article" date="2021" name="Hortic Res">
        <title>High-quality reference genome and annotation aids understanding of berry development for evergreen blueberry (Vaccinium darrowii).</title>
        <authorList>
            <person name="Yu J."/>
            <person name="Hulse-Kemp A.M."/>
            <person name="Babiker E."/>
            <person name="Staton M."/>
        </authorList>
    </citation>
    <scope>NUCLEOTIDE SEQUENCE [LARGE SCALE GENOMIC DNA]</scope>
    <source>
        <strain evidence="2">cv. NJ 8807/NJ 8810</strain>
        <tissue evidence="1">Young leaf</tissue>
    </source>
</reference>
<gene>
    <name evidence="1" type="ORF">Vadar_015174</name>
</gene>